<sequence>MYGNQLKVMYVGGPNTRRDYHIECGEEFLYQMKGTMHLPIVEQGKHRNVEIKEGYIFLIPKRMPHSPQRPEKGSVGLVVERYRHDQELDALRWYSQKTGKESEVLFERWFRCNDLGVDLVPIAKVYYYYFFFLKKKKKEFLSSKANQSGERTEESLIREAPYQLATVKAQDPFNLHEFIQRHSKELAKNKTIN</sequence>
<evidence type="ECO:0000256" key="4">
    <source>
        <dbReference type="ARBA" id="ARBA00022723"/>
    </source>
</evidence>
<keyword evidence="7" id="KW-0408">Iron</keyword>
<comment type="function">
    <text evidence="2">Catalyzes the oxidative ring opening of 3-hydroxyanthranilate to 2-amino-3-carboxymuconate semialdehyde, which spontaneously cyclizes to quinolinate.</text>
</comment>
<dbReference type="AlphaFoldDB" id="X6MP28"/>
<dbReference type="GO" id="GO:0046874">
    <property type="term" value="P:quinolinate metabolic process"/>
    <property type="evidence" value="ECO:0007669"/>
    <property type="project" value="TreeGrafter"/>
</dbReference>
<evidence type="ECO:0000256" key="2">
    <source>
        <dbReference type="ARBA" id="ARBA00002752"/>
    </source>
</evidence>
<evidence type="ECO:0000256" key="1">
    <source>
        <dbReference type="ARBA" id="ARBA00001954"/>
    </source>
</evidence>
<dbReference type="Gene3D" id="2.60.120.10">
    <property type="entry name" value="Jelly Rolls"/>
    <property type="match status" value="1"/>
</dbReference>
<feature type="non-terminal residue" evidence="8">
    <location>
        <position position="193"/>
    </location>
</feature>
<comment type="caution">
    <text evidence="8">The sequence shown here is derived from an EMBL/GenBank/DDBJ whole genome shotgun (WGS) entry which is preliminary data.</text>
</comment>
<dbReference type="CDD" id="cd06123">
    <property type="entry name" value="cupin_HAO"/>
    <property type="match status" value="1"/>
</dbReference>
<evidence type="ECO:0000256" key="3">
    <source>
        <dbReference type="ARBA" id="ARBA00022642"/>
    </source>
</evidence>
<evidence type="ECO:0000313" key="9">
    <source>
        <dbReference type="Proteomes" id="UP000023152"/>
    </source>
</evidence>
<dbReference type="Pfam" id="PF06052">
    <property type="entry name" value="3-HAO"/>
    <property type="match status" value="1"/>
</dbReference>
<keyword evidence="5 8" id="KW-0223">Dioxygenase</keyword>
<evidence type="ECO:0000313" key="8">
    <source>
        <dbReference type="EMBL" id="ETO15386.1"/>
    </source>
</evidence>
<gene>
    <name evidence="8" type="ORF">RFI_21978</name>
</gene>
<organism evidence="8 9">
    <name type="scientific">Reticulomyxa filosa</name>
    <dbReference type="NCBI Taxonomy" id="46433"/>
    <lineage>
        <taxon>Eukaryota</taxon>
        <taxon>Sar</taxon>
        <taxon>Rhizaria</taxon>
        <taxon>Retaria</taxon>
        <taxon>Foraminifera</taxon>
        <taxon>Monothalamids</taxon>
        <taxon>Reticulomyxidae</taxon>
        <taxon>Reticulomyxa</taxon>
    </lineage>
</organism>
<dbReference type="GO" id="GO:0005737">
    <property type="term" value="C:cytoplasm"/>
    <property type="evidence" value="ECO:0007669"/>
    <property type="project" value="TreeGrafter"/>
</dbReference>
<evidence type="ECO:0000256" key="7">
    <source>
        <dbReference type="ARBA" id="ARBA00023004"/>
    </source>
</evidence>
<dbReference type="GO" id="GO:0000334">
    <property type="term" value="F:3-hydroxyanthranilate 3,4-dioxygenase activity"/>
    <property type="evidence" value="ECO:0007669"/>
    <property type="project" value="InterPro"/>
</dbReference>
<dbReference type="GO" id="GO:0034354">
    <property type="term" value="P:'de novo' NAD+ biosynthetic process from L-tryptophan"/>
    <property type="evidence" value="ECO:0007669"/>
    <property type="project" value="TreeGrafter"/>
</dbReference>
<comment type="cofactor">
    <cofactor evidence="1">
        <name>Fe(2+)</name>
        <dbReference type="ChEBI" id="CHEBI:29033"/>
    </cofactor>
</comment>
<keyword evidence="4" id="KW-0479">Metal-binding</keyword>
<keyword evidence="6" id="KW-0560">Oxidoreductase</keyword>
<dbReference type="EMBL" id="ASPP01019175">
    <property type="protein sequence ID" value="ETO15386.1"/>
    <property type="molecule type" value="Genomic_DNA"/>
</dbReference>
<dbReference type="OMA" id="WERYFYC"/>
<dbReference type="PANTHER" id="PTHR15497:SF1">
    <property type="entry name" value="3-HYDROXYANTHRANILATE 3,4-DIOXYGENASE"/>
    <property type="match status" value="1"/>
</dbReference>
<dbReference type="SUPFAM" id="SSF51182">
    <property type="entry name" value="RmlC-like cupins"/>
    <property type="match status" value="1"/>
</dbReference>
<accession>X6MP28</accession>
<evidence type="ECO:0000256" key="5">
    <source>
        <dbReference type="ARBA" id="ARBA00022964"/>
    </source>
</evidence>
<dbReference type="InterPro" id="IPR011051">
    <property type="entry name" value="RmlC_Cupin_sf"/>
</dbReference>
<reference evidence="8 9" key="1">
    <citation type="journal article" date="2013" name="Curr. Biol.">
        <title>The Genome of the Foraminiferan Reticulomyxa filosa.</title>
        <authorList>
            <person name="Glockner G."/>
            <person name="Hulsmann N."/>
            <person name="Schleicher M."/>
            <person name="Noegel A.A."/>
            <person name="Eichinger L."/>
            <person name="Gallinger C."/>
            <person name="Pawlowski J."/>
            <person name="Sierra R."/>
            <person name="Euteneuer U."/>
            <person name="Pillet L."/>
            <person name="Moustafa A."/>
            <person name="Platzer M."/>
            <person name="Groth M."/>
            <person name="Szafranski K."/>
            <person name="Schliwa M."/>
        </authorList>
    </citation>
    <scope>NUCLEOTIDE SEQUENCE [LARGE SCALE GENOMIC DNA]</scope>
</reference>
<keyword evidence="3" id="KW-0662">Pyridine nucleotide biosynthesis</keyword>
<dbReference type="OrthoDB" id="204928at2759"/>
<dbReference type="InterPro" id="IPR014710">
    <property type="entry name" value="RmlC-like_jellyroll"/>
</dbReference>
<protein>
    <submittedName>
        <fullName evidence="8">3-hydroxyanthranilate 3,4-dioxygenase</fullName>
    </submittedName>
</protein>
<dbReference type="InterPro" id="IPR010329">
    <property type="entry name" value="3hydroanth_dOase"/>
</dbReference>
<evidence type="ECO:0000256" key="6">
    <source>
        <dbReference type="ARBA" id="ARBA00023002"/>
    </source>
</evidence>
<dbReference type="PANTHER" id="PTHR15497">
    <property type="entry name" value="3-HYDROXYANTHRANILATE 3,4-DIOXYGENASE"/>
    <property type="match status" value="1"/>
</dbReference>
<name>X6MP28_RETFI</name>
<dbReference type="GO" id="GO:0005506">
    <property type="term" value="F:iron ion binding"/>
    <property type="evidence" value="ECO:0007669"/>
    <property type="project" value="InterPro"/>
</dbReference>
<keyword evidence="9" id="KW-1185">Reference proteome</keyword>
<dbReference type="Proteomes" id="UP000023152">
    <property type="component" value="Unassembled WGS sequence"/>
</dbReference>
<proteinExistence type="predicted"/>